<feature type="transmembrane region" description="Helical" evidence="1">
    <location>
        <begin position="338"/>
        <end position="359"/>
    </location>
</feature>
<dbReference type="SUPFAM" id="SSF63712">
    <property type="entry name" value="Nicotinic receptor ligand binding domain-like"/>
    <property type="match status" value="1"/>
</dbReference>
<keyword evidence="1" id="KW-0812">Transmembrane</keyword>
<dbReference type="Pfam" id="PF07699">
    <property type="entry name" value="Ephrin_rec_like"/>
    <property type="match status" value="1"/>
</dbReference>
<feature type="transmembrane region" description="Helical" evidence="1">
    <location>
        <begin position="1118"/>
        <end position="1137"/>
    </location>
</feature>
<protein>
    <submittedName>
        <fullName evidence="5">GlvI protein</fullName>
    </submittedName>
</protein>
<dbReference type="PANTHER" id="PTHR46967">
    <property type="entry name" value="INSULIN-LIKE GROWTH FACTOR BINDING PROTEIN,N-TERMINAL"/>
    <property type="match status" value="1"/>
</dbReference>
<feature type="domain" description="Neurotransmitter-gated ion-channel ligand-binding" evidence="3">
    <location>
        <begin position="88"/>
        <end position="226"/>
    </location>
</feature>
<dbReference type="SUPFAM" id="SSF53850">
    <property type="entry name" value="Periplasmic binding protein-like II"/>
    <property type="match status" value="1"/>
</dbReference>
<feature type="transmembrane region" description="Helical" evidence="1">
    <location>
        <begin position="1093"/>
        <end position="1112"/>
    </location>
</feature>
<evidence type="ECO:0000313" key="5">
    <source>
        <dbReference type="EMBL" id="CAE7346471.1"/>
    </source>
</evidence>
<dbReference type="EMBL" id="CAJNIZ010013313">
    <property type="protein sequence ID" value="CAE7346471.1"/>
    <property type="molecule type" value="Genomic_DNA"/>
</dbReference>
<keyword evidence="1" id="KW-0472">Membrane</keyword>
<dbReference type="OrthoDB" id="415069at2759"/>
<evidence type="ECO:0000313" key="6">
    <source>
        <dbReference type="Proteomes" id="UP000649617"/>
    </source>
</evidence>
<evidence type="ECO:0000259" key="3">
    <source>
        <dbReference type="Pfam" id="PF02931"/>
    </source>
</evidence>
<dbReference type="InterPro" id="IPR036734">
    <property type="entry name" value="Neur_chan_lig-bd_sf"/>
</dbReference>
<evidence type="ECO:0000256" key="2">
    <source>
        <dbReference type="SAM" id="SignalP"/>
    </source>
</evidence>
<keyword evidence="2" id="KW-0732">Signal</keyword>
<name>A0A812PTS3_SYMPI</name>
<reference evidence="5" key="1">
    <citation type="submission" date="2021-02" db="EMBL/GenBank/DDBJ databases">
        <authorList>
            <person name="Dougan E. K."/>
            <person name="Rhodes N."/>
            <person name="Thang M."/>
            <person name="Chan C."/>
        </authorList>
    </citation>
    <scope>NUCLEOTIDE SEQUENCE</scope>
</reference>
<sequence>MWQLWALLLAAPVFAVETHADAAAAATLLRRGDTLPQSTTDAKIKVIAGRPNSALQMEVEASGGVNAEANLHADRHESSKDRGALTGPREVMFGIFCRRVYDVDVIKKTWTGDIVLTTSWNDPEVAQVLPVGKEDTRYSTDDARKLIWLPDIGVTNRDFKNVEIISSSVKIWSSGWATKVERMLVTMTNDFDTSAFPFDKQTLQVIVASEKLMADELVLKPHSDKTLIGVKDDVLTGTGFGGSGGAKPDYGISSFKETDALLVKSRGLFQIHIVRGFGAAARQIFGPTMTLLLVSYSVFYFPMVPAFTMPRVASSVISLLGEMTLLTKTKVPDSWTDVYNEMVCLLIGSVSVLSLTMEITFHSYKNEELAKKLAFAYRVLYPVVFLVLFTIVLCFSSGAFNDVCAYLVRTIVCLLLVANFVWVRRSLASDGKTEEPADKTEGKCVFAYIAALLNKFYHDTSQLVEALVTRSARAECFDNGIAPERLANLVDQDGAVYPLGIAVGDWPAARLLSAVAAILIEELLGVNVSARMVGGNSVDGFYAMAGCKTPDQVADRGCGPKTTRMHLHLEAWVRLYQIEFDQILKDYPDTAPKSLGSSGYTGAMSMYLQERTLNTALNGEGIPLDFYRAYNASWYEPWQYFDGVSAVSRAQMLPCRETRFVQSRNMQAYVEVTSDTGGVEDNSGSLMARCQDGFFWQSPACRDNVARCVLVLTGGSGYAVEEIMQKATAFNMPLAVGVATAAEYPRLPSQVQSLFMWWVPDDTFLDLSPREVRFPRYNREAWLGRDLRSAPEQLAIEKLVSPNLAELAPAVVALVQKLRWSVDDVNLMMMDMKTSEDPANAVACRWLKANSEKWSSWLAGDTACFPGFGLFDPSRGYVAEREGSTELGCRPCESGSYSQEMQDAKGTTHICQKCSPGTSQSSGAASGCDPCSQGEYQDEEGAVDCMRCPVGRFQDEQGATECKICENGTTTLGLGSWSEEDCGCLPGTISKGDNRSCQLCPEGLSCPVLSTLSSLLNGSSIAHELTPQIRAGYYSTWEQPLELFKCVPASHCPGGPPNTCTGGLTTLPCAACREREYFDGQVCIVCVSSRQELLFGGFCIAVCGLVLAYYLLNSPMTAKASVMLTGTTALGMMVMTLQKVGVIGNLTVAFPRQIRDTFRTLQVFILDLETLGFPCVATPDSVRRYLGTVMLFPAGVVGILVCLALSKLLPKKWRWATSKSLNLIGQFLSVGYTTMSVTAMVPMTCYSHPNGRHSLLKYPDVFCGTTEHSAMLGAGIGLLAGGVVGFLGLCIWAALQVPLWSSQGHSDKVGAFRFLLARFRLDGWWYGVPLLVRGSLLNLPVVLATDYPPVQTLGSPRHI</sequence>
<feature type="transmembrane region" description="Helical" evidence="1">
    <location>
        <begin position="406"/>
        <end position="423"/>
    </location>
</feature>
<keyword evidence="1" id="KW-1133">Transmembrane helix</keyword>
<feature type="domain" description="Tyrosine-protein kinase ephrin type A/B receptor-like" evidence="4">
    <location>
        <begin position="941"/>
        <end position="982"/>
    </location>
</feature>
<proteinExistence type="predicted"/>
<keyword evidence="6" id="KW-1185">Reference proteome</keyword>
<dbReference type="Pfam" id="PF02931">
    <property type="entry name" value="Neur_chan_LBD"/>
    <property type="match status" value="1"/>
</dbReference>
<feature type="transmembrane region" description="Helical" evidence="1">
    <location>
        <begin position="1227"/>
        <end position="1249"/>
    </location>
</feature>
<evidence type="ECO:0000256" key="1">
    <source>
        <dbReference type="SAM" id="Phobius"/>
    </source>
</evidence>
<dbReference type="Proteomes" id="UP000649617">
    <property type="component" value="Unassembled WGS sequence"/>
</dbReference>
<dbReference type="InterPro" id="IPR011641">
    <property type="entry name" value="Tyr-kin_ephrin_A/B_rcpt-like"/>
</dbReference>
<feature type="transmembrane region" description="Helical" evidence="1">
    <location>
        <begin position="1269"/>
        <end position="1295"/>
    </location>
</feature>
<accession>A0A812PTS3</accession>
<evidence type="ECO:0000259" key="4">
    <source>
        <dbReference type="Pfam" id="PF07699"/>
    </source>
</evidence>
<feature type="chain" id="PRO_5032994259" evidence="2">
    <location>
        <begin position="16"/>
        <end position="1359"/>
    </location>
</feature>
<feature type="transmembrane region" description="Helical" evidence="1">
    <location>
        <begin position="1185"/>
        <end position="1206"/>
    </location>
</feature>
<dbReference type="InterPro" id="IPR009030">
    <property type="entry name" value="Growth_fac_rcpt_cys_sf"/>
</dbReference>
<dbReference type="GO" id="GO:0005230">
    <property type="term" value="F:extracellular ligand-gated monoatomic ion channel activity"/>
    <property type="evidence" value="ECO:0007669"/>
    <property type="project" value="InterPro"/>
</dbReference>
<comment type="caution">
    <text evidence="5">The sequence shown here is derived from an EMBL/GenBank/DDBJ whole genome shotgun (WGS) entry which is preliminary data.</text>
</comment>
<dbReference type="SMART" id="SM01411">
    <property type="entry name" value="Ephrin_rec_like"/>
    <property type="match status" value="2"/>
</dbReference>
<gene>
    <name evidence="5" type="primary">glvI</name>
    <name evidence="5" type="ORF">SPIL2461_LOCUS8205</name>
</gene>
<dbReference type="PANTHER" id="PTHR46967:SF2">
    <property type="entry name" value="SUSHI, VON WILLEBRAND FACTOR TYPE A, EGF AND PENTRAXIN DOMAIN-CONTAINING PROTEIN 1-LIKE"/>
    <property type="match status" value="1"/>
</dbReference>
<dbReference type="SUPFAM" id="SSF57184">
    <property type="entry name" value="Growth factor receptor domain"/>
    <property type="match status" value="1"/>
</dbReference>
<dbReference type="Gene3D" id="3.40.190.10">
    <property type="entry name" value="Periplasmic binding protein-like II"/>
    <property type="match status" value="1"/>
</dbReference>
<feature type="transmembrane region" description="Helical" evidence="1">
    <location>
        <begin position="379"/>
        <end position="400"/>
    </location>
</feature>
<dbReference type="GO" id="GO:0016020">
    <property type="term" value="C:membrane"/>
    <property type="evidence" value="ECO:0007669"/>
    <property type="project" value="InterPro"/>
</dbReference>
<feature type="signal peptide" evidence="2">
    <location>
        <begin position="1"/>
        <end position="15"/>
    </location>
</feature>
<dbReference type="InterPro" id="IPR006202">
    <property type="entry name" value="Neur_chan_lig-bd"/>
</dbReference>
<dbReference type="Gene3D" id="2.70.170.10">
    <property type="entry name" value="Neurotransmitter-gated ion-channel ligand-binding domain"/>
    <property type="match status" value="1"/>
</dbReference>
<feature type="transmembrane region" description="Helical" evidence="1">
    <location>
        <begin position="284"/>
        <end position="301"/>
    </location>
</feature>
<organism evidence="5 6">
    <name type="scientific">Symbiodinium pilosum</name>
    <name type="common">Dinoflagellate</name>
    <dbReference type="NCBI Taxonomy" id="2952"/>
    <lineage>
        <taxon>Eukaryota</taxon>
        <taxon>Sar</taxon>
        <taxon>Alveolata</taxon>
        <taxon>Dinophyceae</taxon>
        <taxon>Suessiales</taxon>
        <taxon>Symbiodiniaceae</taxon>
        <taxon>Symbiodinium</taxon>
    </lineage>
</organism>
<dbReference type="Gene3D" id="2.10.50.10">
    <property type="entry name" value="Tumor Necrosis Factor Receptor, subunit A, domain 2"/>
    <property type="match status" value="1"/>
</dbReference>